<dbReference type="EMBL" id="JABMOJ010000392">
    <property type="protein sequence ID" value="NQV65766.1"/>
    <property type="molecule type" value="Genomic_DNA"/>
</dbReference>
<dbReference type="Proteomes" id="UP000754644">
    <property type="component" value="Unassembled WGS sequence"/>
</dbReference>
<comment type="catalytic activity">
    <reaction evidence="8">
        <text>tRNA(Ile) + L-isoleucine + ATP = L-isoleucyl-tRNA(Ile) + AMP + diphosphate</text>
        <dbReference type="Rhea" id="RHEA:11060"/>
        <dbReference type="Rhea" id="RHEA-COMP:9666"/>
        <dbReference type="Rhea" id="RHEA-COMP:9695"/>
        <dbReference type="ChEBI" id="CHEBI:30616"/>
        <dbReference type="ChEBI" id="CHEBI:33019"/>
        <dbReference type="ChEBI" id="CHEBI:58045"/>
        <dbReference type="ChEBI" id="CHEBI:78442"/>
        <dbReference type="ChEBI" id="CHEBI:78528"/>
        <dbReference type="ChEBI" id="CHEBI:456215"/>
        <dbReference type="EC" id="6.1.1.5"/>
    </reaction>
</comment>
<organism evidence="11 12">
    <name type="scientific">SAR86 cluster bacterium</name>
    <dbReference type="NCBI Taxonomy" id="2030880"/>
    <lineage>
        <taxon>Bacteria</taxon>
        <taxon>Pseudomonadati</taxon>
        <taxon>Pseudomonadota</taxon>
        <taxon>Gammaproteobacteria</taxon>
        <taxon>SAR86 cluster</taxon>
    </lineage>
</organism>
<name>A0A972VYC2_9GAMM</name>
<evidence type="ECO:0000259" key="10">
    <source>
        <dbReference type="Pfam" id="PF08264"/>
    </source>
</evidence>
<dbReference type="Pfam" id="PF19302">
    <property type="entry name" value="DUF5915"/>
    <property type="match status" value="1"/>
</dbReference>
<keyword evidence="5" id="KW-0648">Protein biosynthesis</keyword>
<dbReference type="PANTHER" id="PTHR42780">
    <property type="entry name" value="SOLEUCYL-TRNA SYNTHETASE"/>
    <property type="match status" value="1"/>
</dbReference>
<accession>A0A972VYC2</accession>
<keyword evidence="2 11" id="KW-0436">Ligase</keyword>
<evidence type="ECO:0000256" key="2">
    <source>
        <dbReference type="ARBA" id="ARBA00022598"/>
    </source>
</evidence>
<evidence type="ECO:0000256" key="8">
    <source>
        <dbReference type="ARBA" id="ARBA00048359"/>
    </source>
</evidence>
<keyword evidence="6" id="KW-0030">Aminoacyl-tRNA synthetase</keyword>
<dbReference type="EC" id="6.1.1.5" evidence="1"/>
<dbReference type="Pfam" id="PF08264">
    <property type="entry name" value="Anticodon_1"/>
    <property type="match status" value="1"/>
</dbReference>
<feature type="domain" description="Aminoacyl-tRNA synthetase class Ia" evidence="9">
    <location>
        <begin position="116"/>
        <end position="360"/>
    </location>
</feature>
<dbReference type="GO" id="GO:0002161">
    <property type="term" value="F:aminoacyl-tRNA deacylase activity"/>
    <property type="evidence" value="ECO:0007669"/>
    <property type="project" value="InterPro"/>
</dbReference>
<dbReference type="GO" id="GO:0005524">
    <property type="term" value="F:ATP binding"/>
    <property type="evidence" value="ECO:0007669"/>
    <property type="project" value="UniProtKB-KW"/>
</dbReference>
<dbReference type="SUPFAM" id="SSF52374">
    <property type="entry name" value="Nucleotidylyl transferase"/>
    <property type="match status" value="1"/>
</dbReference>
<feature type="non-terminal residue" evidence="11">
    <location>
        <position position="1"/>
    </location>
</feature>
<dbReference type="CDD" id="cd00818">
    <property type="entry name" value="IleRS_core"/>
    <property type="match status" value="1"/>
</dbReference>
<evidence type="ECO:0000313" key="11">
    <source>
        <dbReference type="EMBL" id="NQV65766.1"/>
    </source>
</evidence>
<evidence type="ECO:0000256" key="5">
    <source>
        <dbReference type="ARBA" id="ARBA00022917"/>
    </source>
</evidence>
<dbReference type="SUPFAM" id="SSF47323">
    <property type="entry name" value="Anticodon-binding domain of a subclass of class I aminoacyl-tRNA synthetases"/>
    <property type="match status" value="1"/>
</dbReference>
<dbReference type="PRINTS" id="PR00984">
    <property type="entry name" value="TRNASYNTHILE"/>
</dbReference>
<dbReference type="GO" id="GO:0006428">
    <property type="term" value="P:isoleucyl-tRNA aminoacylation"/>
    <property type="evidence" value="ECO:0007669"/>
    <property type="project" value="InterPro"/>
</dbReference>
<dbReference type="InterPro" id="IPR009008">
    <property type="entry name" value="Val/Leu/Ile-tRNA-synth_edit"/>
</dbReference>
<dbReference type="Pfam" id="PF00133">
    <property type="entry name" value="tRNA-synt_1"/>
    <property type="match status" value="1"/>
</dbReference>
<comment type="caution">
    <text evidence="11">The sequence shown here is derived from an EMBL/GenBank/DDBJ whole genome shotgun (WGS) entry which is preliminary data.</text>
</comment>
<comment type="function">
    <text evidence="7">Catalyzes the attachment of isoleucine to tRNA(Ile). As IleRS can inadvertently accommodate and process structurally similar amino acids such as valine, to avoid such errors it has two additional distinct tRNA(Ile)-dependent editing activities. One activity is designated as 'pretransfer' editing and involves the hydrolysis of activated Val-AMP. The other activity is designated 'posttransfer' editing and involves deacylation of mischarged Val-tRNA(Ile).</text>
</comment>
<evidence type="ECO:0000256" key="6">
    <source>
        <dbReference type="ARBA" id="ARBA00023146"/>
    </source>
</evidence>
<dbReference type="InterPro" id="IPR009080">
    <property type="entry name" value="tRNAsynth_Ia_anticodon-bd"/>
</dbReference>
<dbReference type="GO" id="GO:0004822">
    <property type="term" value="F:isoleucine-tRNA ligase activity"/>
    <property type="evidence" value="ECO:0007669"/>
    <property type="project" value="UniProtKB-EC"/>
</dbReference>
<dbReference type="GO" id="GO:0000049">
    <property type="term" value="F:tRNA binding"/>
    <property type="evidence" value="ECO:0007669"/>
    <property type="project" value="InterPro"/>
</dbReference>
<dbReference type="CDD" id="cd07961">
    <property type="entry name" value="Anticodon_Ia_Ile_ABEc"/>
    <property type="match status" value="1"/>
</dbReference>
<dbReference type="InterPro" id="IPR013155">
    <property type="entry name" value="M/V/L/I-tRNA-synth_anticd-bd"/>
</dbReference>
<evidence type="ECO:0000256" key="4">
    <source>
        <dbReference type="ARBA" id="ARBA00022840"/>
    </source>
</evidence>
<keyword evidence="4" id="KW-0067">ATP-binding</keyword>
<evidence type="ECO:0000313" key="12">
    <source>
        <dbReference type="Proteomes" id="UP000754644"/>
    </source>
</evidence>
<evidence type="ECO:0000256" key="3">
    <source>
        <dbReference type="ARBA" id="ARBA00022741"/>
    </source>
</evidence>
<keyword evidence="3" id="KW-0547">Nucleotide-binding</keyword>
<dbReference type="Gene3D" id="3.40.50.620">
    <property type="entry name" value="HUPs"/>
    <property type="match status" value="1"/>
</dbReference>
<gene>
    <name evidence="11" type="ORF">HQ497_10420</name>
</gene>
<feature type="domain" description="Methionyl/Valyl/Leucyl/Isoleucyl-tRNA synthetase anticodon-binding" evidence="10">
    <location>
        <begin position="409"/>
        <end position="559"/>
    </location>
</feature>
<sequence length="769" mass="87248">TVISELKGASLVGLSYEPVFDYFTDLRAEGAFQIVADDYVSTDSGTGIVHQAPAFGEDDYRVLKAAGITATVCPVDMAGCFTEEVPDFVGQHVKAADKGIIRKLKDSGALFRQDVIVHSYPFCPRSDTPIIYRTIDSWYVRVEQMRDRLIAANQQINWVPGHIKDGRMGKWLENAIDWAISRNRYWGTPLPVWINDVSGNQICIGSREELTRLTGVELDDLHRENVDDLVFQIPGEPGDYRRIEEVLDCWFESGSMPYAQLHYPFENQDMFEQGFPAEFIAEGLDQTRGWFYTLIVLGTALFDTHPVKNVIVNGIVMAEDGKKMSKSLRNYSPPDELMETYGADALRLYLINSGLVRAEEQRFSDTGVKDMVRRALLPWLNAFRFLQTYANIDQWSPQENPAPSDNIMDRWILSRLQTLKATIAEEMENDRLYNVVPALFEFIEELTNWYIRLNRARFWQETMNADKQAAYATLYTTLYELSLSMAPFAPFLAETIYKEMTAFGTQDAPLSVHLCAYPEPEAALMQPILEQAVSRMQHIILLGRQKRNQEKVKTKMPLAKLTVIHKDPALLDEIGKLADYIQTELNVKAIDYTTAEADYISLYAKPNSPVLGKRLGKQFNPFRQKIEALSSSQIDELQQSGVITLDGETFTPEDILVFREAITGTDAISDRFISIDLKCELTPELIREGLAREVVNRIQKTRKDIGLNVADRISIKAHASAELGRAIDQHREYIMKDTLALQLEISATPLPTVFDIDDELLSIEIMRSV</sequence>
<evidence type="ECO:0000256" key="7">
    <source>
        <dbReference type="ARBA" id="ARBA00025217"/>
    </source>
</evidence>
<dbReference type="InterPro" id="IPR033709">
    <property type="entry name" value="Anticodon_Ile_ABEc"/>
</dbReference>
<dbReference type="AlphaFoldDB" id="A0A972VYC2"/>
<dbReference type="InterPro" id="IPR023586">
    <property type="entry name" value="Ile-tRNA-ligase_type2"/>
</dbReference>
<dbReference type="InterPro" id="IPR002301">
    <property type="entry name" value="Ile-tRNA-ligase"/>
</dbReference>
<dbReference type="PANTHER" id="PTHR42780:SF1">
    <property type="entry name" value="ISOLEUCINE--TRNA LIGASE, CYTOPLASMIC"/>
    <property type="match status" value="1"/>
</dbReference>
<dbReference type="FunFam" id="3.40.50.620:FF:000133">
    <property type="entry name" value="Isoleucyl-tRNA synthetase, cytoplasmic"/>
    <property type="match status" value="1"/>
</dbReference>
<reference evidence="11" key="1">
    <citation type="submission" date="2020-05" db="EMBL/GenBank/DDBJ databases">
        <title>Sulfur intermediates as new biogeochemical hubs in an aquatic model microbial ecosystem.</title>
        <authorList>
            <person name="Vigneron A."/>
        </authorList>
    </citation>
    <scope>NUCLEOTIDE SEQUENCE</scope>
    <source>
        <strain evidence="11">Bin.250</strain>
    </source>
</reference>
<evidence type="ECO:0000256" key="1">
    <source>
        <dbReference type="ARBA" id="ARBA00013165"/>
    </source>
</evidence>
<dbReference type="Gene3D" id="1.10.730.10">
    <property type="entry name" value="Isoleucyl-tRNA Synthetase, Domain 1"/>
    <property type="match status" value="1"/>
</dbReference>
<dbReference type="SUPFAM" id="SSF50677">
    <property type="entry name" value="ValRS/IleRS/LeuRS editing domain"/>
    <property type="match status" value="1"/>
</dbReference>
<proteinExistence type="predicted"/>
<dbReference type="InterPro" id="IPR014729">
    <property type="entry name" value="Rossmann-like_a/b/a_fold"/>
</dbReference>
<dbReference type="InterPro" id="IPR002300">
    <property type="entry name" value="aa-tRNA-synth_Ia"/>
</dbReference>
<evidence type="ECO:0000259" key="9">
    <source>
        <dbReference type="Pfam" id="PF00133"/>
    </source>
</evidence>
<protein>
    <recommendedName>
        <fullName evidence="1">isoleucine--tRNA ligase</fullName>
        <ecNumber evidence="1">6.1.1.5</ecNumber>
    </recommendedName>
</protein>